<sequence length="223" mass="24081">MKILNVSITVRDLEKAVQFYRDVLLLPVEATPAGAEVTIGSSRLRLSTGESFDGVHHLAFGVPPSEFELAHTWLARRVSLLQADGSEVILGSKEWKSRSLYLLGPEGIILEYIARDADASTVPGTGESPHMLSISEVGIGVDDVLDTVATLSEELAIPTYYDRSSTFTSMGSHDGLLIVVQQERLWFPTKVSKPARGPLTVQIEPLAGKSRVDLGPNISIVSG</sequence>
<dbReference type="InterPro" id="IPR037523">
    <property type="entry name" value="VOC_core"/>
</dbReference>
<dbReference type="OrthoDB" id="9798430at2"/>
<evidence type="ECO:0000313" key="2">
    <source>
        <dbReference type="Proteomes" id="UP000246303"/>
    </source>
</evidence>
<dbReference type="InterPro" id="IPR029068">
    <property type="entry name" value="Glyas_Bleomycin-R_OHBP_Dase"/>
</dbReference>
<comment type="caution">
    <text evidence="1">The sequence shown here is derived from an EMBL/GenBank/DDBJ whole genome shotgun (WGS) entry which is preliminary data.</text>
</comment>
<accession>A0A2V3DMB7</accession>
<protein>
    <submittedName>
        <fullName evidence="1">Uncharacterized protein</fullName>
    </submittedName>
</protein>
<name>A0A2V3DMB7_9MICC</name>
<dbReference type="PROSITE" id="PS51819">
    <property type="entry name" value="VOC"/>
    <property type="match status" value="1"/>
</dbReference>
<reference evidence="1 2" key="1">
    <citation type="submission" date="2018-05" db="EMBL/GenBank/DDBJ databases">
        <title>Genetic diversity of glacier-inhabiting Cryobacterium bacteria in China and description of Cryobacterium mengkeensis sp. nov. and Arthrobacter glacialis sp. nov.</title>
        <authorList>
            <person name="Liu Q."/>
            <person name="Xin Y.-H."/>
        </authorList>
    </citation>
    <scope>NUCLEOTIDE SEQUENCE [LARGE SCALE GENOMIC DNA]</scope>
    <source>
        <strain evidence="1 2">GP3</strain>
    </source>
</reference>
<proteinExistence type="predicted"/>
<dbReference type="EMBL" id="QHLZ01000016">
    <property type="protein sequence ID" value="PXA64075.1"/>
    <property type="molecule type" value="Genomic_DNA"/>
</dbReference>
<organism evidence="1 2">
    <name type="scientific">Arthrobacter psychrochitiniphilus</name>
    <dbReference type="NCBI Taxonomy" id="291045"/>
    <lineage>
        <taxon>Bacteria</taxon>
        <taxon>Bacillati</taxon>
        <taxon>Actinomycetota</taxon>
        <taxon>Actinomycetes</taxon>
        <taxon>Micrococcales</taxon>
        <taxon>Micrococcaceae</taxon>
        <taxon>Arthrobacter</taxon>
    </lineage>
</organism>
<dbReference type="Proteomes" id="UP000246303">
    <property type="component" value="Unassembled WGS sequence"/>
</dbReference>
<evidence type="ECO:0000313" key="1">
    <source>
        <dbReference type="EMBL" id="PXA64075.1"/>
    </source>
</evidence>
<dbReference type="CDD" id="cd06587">
    <property type="entry name" value="VOC"/>
    <property type="match status" value="1"/>
</dbReference>
<dbReference type="AlphaFoldDB" id="A0A2V3DMB7"/>
<dbReference type="SUPFAM" id="SSF54593">
    <property type="entry name" value="Glyoxalase/Bleomycin resistance protein/Dihydroxybiphenyl dioxygenase"/>
    <property type="match status" value="1"/>
</dbReference>
<dbReference type="RefSeq" id="WP_110107707.1">
    <property type="nucleotide sequence ID" value="NZ_JACBZZ010000001.1"/>
</dbReference>
<keyword evidence="2" id="KW-1185">Reference proteome</keyword>
<gene>
    <name evidence="1" type="ORF">CVS29_17045</name>
</gene>
<dbReference type="Gene3D" id="3.10.180.10">
    <property type="entry name" value="2,3-Dihydroxybiphenyl 1,2-Dioxygenase, domain 1"/>
    <property type="match status" value="1"/>
</dbReference>